<dbReference type="STRING" id="443610.VE25_06870"/>
<evidence type="ECO:0000256" key="3">
    <source>
        <dbReference type="PROSITE-ProRule" id="PRU10007"/>
    </source>
</evidence>
<dbReference type="Pfam" id="PF00171">
    <property type="entry name" value="Aldedh"/>
    <property type="match status" value="1"/>
</dbReference>
<evidence type="ECO:0000256" key="4">
    <source>
        <dbReference type="RuleBase" id="RU003345"/>
    </source>
</evidence>
<proteinExistence type="inferred from homology"/>
<evidence type="ECO:0000259" key="5">
    <source>
        <dbReference type="Pfam" id="PF00171"/>
    </source>
</evidence>
<keyword evidence="7" id="KW-1185">Reference proteome</keyword>
<dbReference type="AlphaFoldDB" id="A0A0F5FWS9"/>
<dbReference type="InterPro" id="IPR029510">
    <property type="entry name" value="Ald_DH_CS_GLU"/>
</dbReference>
<organism evidence="6 7">
    <name type="scientific">Devosia geojensis</name>
    <dbReference type="NCBI Taxonomy" id="443610"/>
    <lineage>
        <taxon>Bacteria</taxon>
        <taxon>Pseudomonadati</taxon>
        <taxon>Pseudomonadota</taxon>
        <taxon>Alphaproteobacteria</taxon>
        <taxon>Hyphomicrobiales</taxon>
        <taxon>Devosiaceae</taxon>
        <taxon>Devosia</taxon>
    </lineage>
</organism>
<dbReference type="OrthoDB" id="9812625at2"/>
<dbReference type="Proteomes" id="UP000033632">
    <property type="component" value="Unassembled WGS sequence"/>
</dbReference>
<name>A0A0F5FWS9_9HYPH</name>
<dbReference type="PANTHER" id="PTHR43353">
    <property type="entry name" value="SUCCINATE-SEMIALDEHYDE DEHYDROGENASE, MITOCHONDRIAL"/>
    <property type="match status" value="1"/>
</dbReference>
<dbReference type="FunFam" id="3.40.605.10:FF:000005">
    <property type="entry name" value="Succinate-semialdehyde dehydrogenase I"/>
    <property type="match status" value="1"/>
</dbReference>
<evidence type="ECO:0000256" key="2">
    <source>
        <dbReference type="ARBA" id="ARBA00023002"/>
    </source>
</evidence>
<dbReference type="InterPro" id="IPR016163">
    <property type="entry name" value="Ald_DH_C"/>
</dbReference>
<feature type="domain" description="Aldehyde dehydrogenase" evidence="5">
    <location>
        <begin position="28"/>
        <end position="488"/>
    </location>
</feature>
<dbReference type="PANTHER" id="PTHR43353:SF5">
    <property type="entry name" value="SUCCINATE-SEMIALDEHYDE DEHYDROGENASE, MITOCHONDRIAL"/>
    <property type="match status" value="1"/>
</dbReference>
<dbReference type="InterPro" id="IPR016161">
    <property type="entry name" value="Ald_DH/histidinol_DH"/>
</dbReference>
<accession>A0A0F5FWS9</accession>
<dbReference type="CDD" id="cd07103">
    <property type="entry name" value="ALDH_F5_SSADH_GabD"/>
    <property type="match status" value="1"/>
</dbReference>
<protein>
    <submittedName>
        <fullName evidence="6">Succinate-semialdehyde dehydrogenase</fullName>
    </submittedName>
</protein>
<dbReference type="InterPro" id="IPR016162">
    <property type="entry name" value="Ald_DH_N"/>
</dbReference>
<dbReference type="GO" id="GO:0009450">
    <property type="term" value="P:gamma-aminobutyric acid catabolic process"/>
    <property type="evidence" value="ECO:0007669"/>
    <property type="project" value="TreeGrafter"/>
</dbReference>
<evidence type="ECO:0000313" key="6">
    <source>
        <dbReference type="EMBL" id="KKB12627.1"/>
    </source>
</evidence>
<comment type="similarity">
    <text evidence="1 4">Belongs to the aldehyde dehydrogenase family.</text>
</comment>
<dbReference type="PATRIC" id="fig|443610.3.peg.3929"/>
<sequence length="492" mass="51634">MNAHSTPTTKLSFDPAKLPADLWIGGKWRPGSTGKRIDVLDPSTGKPVASIADASVEDALEAVAAAHAAGPGWAATAPRQRGEILRKCFELMSERKEMLAELISLENGKSLADARGEVTYAAEFFRWFSEEAVRLNGEISTAPGGANKIVVMHQPIGVAVLVTPWNFPAAMATRKIAPALAAGCTCVLKPATETPLTAYALADIYREAGVPDGVVNVITTSRAGATVSAMLHDPRVRKLSFTGSTEVGRKLLHEAADTIVSCSMELGGNAPFIVFDDADLEAALDGAMIAKMRNGGEACTAANRFYVQEGIVEAFSQGMARRMGALKVGPGYEPATQCGPLINHDAVERIGGLVDEAVGKGAKVLAGGKAGEGEGFYFPPTVLSGVPGGLRITREEIFGPVVAITSFVSEDEVVAAANDTEYGLISYVYSGDLARGLRVSERLEAGMVGLNRGLVSDPAAPFGGVKQSGLGREGAHHGIMEFCETKYIAVSW</sequence>
<evidence type="ECO:0000313" key="7">
    <source>
        <dbReference type="Proteomes" id="UP000033632"/>
    </source>
</evidence>
<dbReference type="SUPFAM" id="SSF53720">
    <property type="entry name" value="ALDH-like"/>
    <property type="match status" value="1"/>
</dbReference>
<dbReference type="Gene3D" id="3.40.309.10">
    <property type="entry name" value="Aldehyde Dehydrogenase, Chain A, domain 2"/>
    <property type="match status" value="1"/>
</dbReference>
<evidence type="ECO:0000256" key="1">
    <source>
        <dbReference type="ARBA" id="ARBA00009986"/>
    </source>
</evidence>
<dbReference type="InterPro" id="IPR050740">
    <property type="entry name" value="Aldehyde_DH_Superfamily"/>
</dbReference>
<dbReference type="FunFam" id="3.40.309.10:FF:000004">
    <property type="entry name" value="Succinate-semialdehyde dehydrogenase I"/>
    <property type="match status" value="1"/>
</dbReference>
<comment type="caution">
    <text evidence="6">The sequence shown here is derived from an EMBL/GenBank/DDBJ whole genome shotgun (WGS) entry which is preliminary data.</text>
</comment>
<dbReference type="EMBL" id="JZEX01000061">
    <property type="protein sequence ID" value="KKB12627.1"/>
    <property type="molecule type" value="Genomic_DNA"/>
</dbReference>
<gene>
    <name evidence="6" type="ORF">VE25_06870</name>
</gene>
<keyword evidence="2 4" id="KW-0560">Oxidoreductase</keyword>
<dbReference type="RefSeq" id="WP_046107836.1">
    <property type="nucleotide sequence ID" value="NZ_JZEX01000061.1"/>
</dbReference>
<reference evidence="6 7" key="1">
    <citation type="submission" date="2015-03" db="EMBL/GenBank/DDBJ databases">
        <authorList>
            <person name="Hassan Y.I."/>
            <person name="Lepp D."/>
            <person name="Li X.-Z."/>
            <person name="Zhou T."/>
        </authorList>
    </citation>
    <scope>NUCLEOTIDE SEQUENCE [LARGE SCALE GENOMIC DNA]</scope>
    <source>
        <strain evidence="6 7">BD-c194</strain>
    </source>
</reference>
<dbReference type="GO" id="GO:0004777">
    <property type="term" value="F:succinate-semialdehyde dehydrogenase (NAD+) activity"/>
    <property type="evidence" value="ECO:0007669"/>
    <property type="project" value="TreeGrafter"/>
</dbReference>
<dbReference type="InterPro" id="IPR015590">
    <property type="entry name" value="Aldehyde_DH_dom"/>
</dbReference>
<dbReference type="Gene3D" id="3.40.605.10">
    <property type="entry name" value="Aldehyde Dehydrogenase, Chain A, domain 1"/>
    <property type="match status" value="1"/>
</dbReference>
<dbReference type="PROSITE" id="PS00687">
    <property type="entry name" value="ALDEHYDE_DEHYDR_GLU"/>
    <property type="match status" value="1"/>
</dbReference>
<feature type="active site" evidence="3">
    <location>
        <position position="265"/>
    </location>
</feature>